<keyword evidence="4" id="KW-0862">Zinc</keyword>
<dbReference type="Gene3D" id="3.40.50.720">
    <property type="entry name" value="NAD(P)-binding Rossmann-like Domain"/>
    <property type="match status" value="1"/>
</dbReference>
<organism evidence="8 9">
    <name type="scientific">Lecanosticta acicola</name>
    <dbReference type="NCBI Taxonomy" id="111012"/>
    <lineage>
        <taxon>Eukaryota</taxon>
        <taxon>Fungi</taxon>
        <taxon>Dikarya</taxon>
        <taxon>Ascomycota</taxon>
        <taxon>Pezizomycotina</taxon>
        <taxon>Dothideomycetes</taxon>
        <taxon>Dothideomycetidae</taxon>
        <taxon>Mycosphaerellales</taxon>
        <taxon>Mycosphaerellaceae</taxon>
        <taxon>Lecanosticta</taxon>
    </lineage>
</organism>
<evidence type="ECO:0000256" key="5">
    <source>
        <dbReference type="ARBA" id="ARBA00023002"/>
    </source>
</evidence>
<dbReference type="GO" id="GO:0046872">
    <property type="term" value="F:metal ion binding"/>
    <property type="evidence" value="ECO:0007669"/>
    <property type="project" value="UniProtKB-KW"/>
</dbReference>
<evidence type="ECO:0000256" key="1">
    <source>
        <dbReference type="ARBA" id="ARBA00001947"/>
    </source>
</evidence>
<dbReference type="InterPro" id="IPR013149">
    <property type="entry name" value="ADH-like_C"/>
</dbReference>
<dbReference type="SUPFAM" id="SSF51735">
    <property type="entry name" value="NAD(P)-binding Rossmann-fold domains"/>
    <property type="match status" value="1"/>
</dbReference>
<evidence type="ECO:0000313" key="8">
    <source>
        <dbReference type="EMBL" id="CAK4015560.1"/>
    </source>
</evidence>
<keyword evidence="6" id="KW-0520">NAD</keyword>
<gene>
    <name evidence="8" type="ORF">LECACI_7A004568</name>
</gene>
<evidence type="ECO:0000256" key="6">
    <source>
        <dbReference type="ARBA" id="ARBA00023027"/>
    </source>
</evidence>
<dbReference type="InterPro" id="IPR011032">
    <property type="entry name" value="GroES-like_sf"/>
</dbReference>
<comment type="cofactor">
    <cofactor evidence="1">
        <name>Zn(2+)</name>
        <dbReference type="ChEBI" id="CHEBI:29105"/>
    </cofactor>
</comment>
<dbReference type="InterPro" id="IPR036291">
    <property type="entry name" value="NAD(P)-bd_dom_sf"/>
</dbReference>
<dbReference type="SMART" id="SM00829">
    <property type="entry name" value="PKS_ER"/>
    <property type="match status" value="1"/>
</dbReference>
<sequence length="372" mass="39677">MASNQPQIPKKMRAIQVVEFKKPYQIREVDVPQPSALTPPDILVKVAVASNCHTDGMVQQGVFGAPLPQIASHEGSGTIVALGSDASQKFKLGDRVMCGLPLHPCGACGDCLGPENQRQYCTHIQGHIGVTTNGCFAEYAVCDMRNTTKLPDAVSFMSAAPLACAGRTVFRSILKTGLKSGEWIAFVGSGGGLGHLGIQFAKAMGLKVIGVDARDEGLELSKHYGADIIADARKGKEDVVKEIHGVTNGQGVDSAVCLSDHKDAAGIACAVTKMHGTMVQIAQPDIIEIPFPEIIFRDIRVVGSLISSAEESMQMLDVIAKHGVTVTTQHFQGLDKIEELVEKVHSGKLKGKAIIIVDPEQIEHEKKIGAKF</sequence>
<comment type="caution">
    <text evidence="8">The sequence shown here is derived from an EMBL/GenBank/DDBJ whole genome shotgun (WGS) entry which is preliminary data.</text>
</comment>
<dbReference type="GO" id="GO:0005737">
    <property type="term" value="C:cytoplasm"/>
    <property type="evidence" value="ECO:0007669"/>
    <property type="project" value="TreeGrafter"/>
</dbReference>
<name>A0AAI9EAX8_9PEZI</name>
<dbReference type="Gene3D" id="3.90.180.10">
    <property type="entry name" value="Medium-chain alcohol dehydrogenases, catalytic domain"/>
    <property type="match status" value="1"/>
</dbReference>
<reference evidence="8" key="1">
    <citation type="submission" date="2023-11" db="EMBL/GenBank/DDBJ databases">
        <authorList>
            <person name="Alioto T."/>
            <person name="Alioto T."/>
            <person name="Gomez Garrido J."/>
        </authorList>
    </citation>
    <scope>NUCLEOTIDE SEQUENCE</scope>
</reference>
<dbReference type="PANTHER" id="PTHR42940">
    <property type="entry name" value="ALCOHOL DEHYDROGENASE 1-RELATED"/>
    <property type="match status" value="1"/>
</dbReference>
<dbReference type="Proteomes" id="UP001296104">
    <property type="component" value="Unassembled WGS sequence"/>
</dbReference>
<dbReference type="AlphaFoldDB" id="A0AAI9EAX8"/>
<keyword evidence="5" id="KW-0560">Oxidoreductase</keyword>
<dbReference type="GO" id="GO:0004022">
    <property type="term" value="F:alcohol dehydrogenase (NAD+) activity"/>
    <property type="evidence" value="ECO:0007669"/>
    <property type="project" value="TreeGrafter"/>
</dbReference>
<evidence type="ECO:0000259" key="7">
    <source>
        <dbReference type="SMART" id="SM00829"/>
    </source>
</evidence>
<evidence type="ECO:0000313" key="9">
    <source>
        <dbReference type="Proteomes" id="UP001296104"/>
    </source>
</evidence>
<dbReference type="SUPFAM" id="SSF50129">
    <property type="entry name" value="GroES-like"/>
    <property type="match status" value="1"/>
</dbReference>
<comment type="similarity">
    <text evidence="2">Belongs to the zinc-containing alcohol dehydrogenase family.</text>
</comment>
<feature type="domain" description="Enoyl reductase (ER)" evidence="7">
    <location>
        <begin position="13"/>
        <end position="355"/>
    </location>
</feature>
<keyword evidence="3" id="KW-0479">Metal-binding</keyword>
<dbReference type="InterPro" id="IPR020843">
    <property type="entry name" value="ER"/>
</dbReference>
<dbReference type="Pfam" id="PF08240">
    <property type="entry name" value="ADH_N"/>
    <property type="match status" value="1"/>
</dbReference>
<dbReference type="Pfam" id="PF00107">
    <property type="entry name" value="ADH_zinc_N"/>
    <property type="match status" value="1"/>
</dbReference>
<evidence type="ECO:0000256" key="4">
    <source>
        <dbReference type="ARBA" id="ARBA00022833"/>
    </source>
</evidence>
<dbReference type="EMBL" id="CAVMBE010000025">
    <property type="protein sequence ID" value="CAK4015560.1"/>
    <property type="molecule type" value="Genomic_DNA"/>
</dbReference>
<dbReference type="InterPro" id="IPR013154">
    <property type="entry name" value="ADH-like_N"/>
</dbReference>
<accession>A0AAI9EAX8</accession>
<evidence type="ECO:0000256" key="3">
    <source>
        <dbReference type="ARBA" id="ARBA00022723"/>
    </source>
</evidence>
<evidence type="ECO:0000256" key="2">
    <source>
        <dbReference type="ARBA" id="ARBA00008072"/>
    </source>
</evidence>
<protein>
    <submittedName>
        <fullName evidence="8">Alcohol dehydrogenase</fullName>
    </submittedName>
</protein>
<keyword evidence="9" id="KW-1185">Reference proteome</keyword>
<proteinExistence type="inferred from homology"/>
<dbReference type="FunFam" id="3.40.50.720:FF:000039">
    <property type="entry name" value="Alcohol dehydrogenase AdhP"/>
    <property type="match status" value="1"/>
</dbReference>
<dbReference type="PANTHER" id="PTHR42940:SF8">
    <property type="entry name" value="VACUOLAR PROTEIN SORTING-ASSOCIATED PROTEIN 11"/>
    <property type="match status" value="1"/>
</dbReference>